<evidence type="ECO:0000313" key="3">
    <source>
        <dbReference type="EMBL" id="OLP77829.1"/>
    </source>
</evidence>
<proteinExistence type="predicted"/>
<dbReference type="Pfam" id="PF22669">
    <property type="entry name" value="Exo_endo_phos2"/>
    <property type="match status" value="1"/>
</dbReference>
<keyword evidence="4" id="KW-1185">Reference proteome</keyword>
<dbReference type="InterPro" id="IPR046985">
    <property type="entry name" value="IP5"/>
</dbReference>
<name>A0A1Q9C4I8_SYMMI</name>
<dbReference type="GO" id="GO:0046856">
    <property type="term" value="P:phosphatidylinositol dephosphorylation"/>
    <property type="evidence" value="ECO:0007669"/>
    <property type="project" value="InterPro"/>
</dbReference>
<dbReference type="OrthoDB" id="426834at2759"/>
<organism evidence="3 4">
    <name type="scientific">Symbiodinium microadriaticum</name>
    <name type="common">Dinoflagellate</name>
    <name type="synonym">Zooxanthella microadriatica</name>
    <dbReference type="NCBI Taxonomy" id="2951"/>
    <lineage>
        <taxon>Eukaryota</taxon>
        <taxon>Sar</taxon>
        <taxon>Alveolata</taxon>
        <taxon>Dinophyceae</taxon>
        <taxon>Suessiales</taxon>
        <taxon>Symbiodiniaceae</taxon>
        <taxon>Symbiodinium</taxon>
    </lineage>
</organism>
<dbReference type="Gene3D" id="3.60.10.10">
    <property type="entry name" value="Endonuclease/exonuclease/phosphatase"/>
    <property type="match status" value="1"/>
</dbReference>
<dbReference type="SMART" id="SM00128">
    <property type="entry name" value="IPPc"/>
    <property type="match status" value="1"/>
</dbReference>
<feature type="compositionally biased region" description="Low complexity" evidence="1">
    <location>
        <begin position="331"/>
        <end position="347"/>
    </location>
</feature>
<accession>A0A1Q9C4I8</accession>
<dbReference type="PROSITE" id="PS51471">
    <property type="entry name" value="FE2OG_OXY"/>
    <property type="match status" value="1"/>
</dbReference>
<dbReference type="SUPFAM" id="SSF56219">
    <property type="entry name" value="DNase I-like"/>
    <property type="match status" value="1"/>
</dbReference>
<dbReference type="InterPro" id="IPR005123">
    <property type="entry name" value="Oxoglu/Fe-dep_dioxygenase_dom"/>
</dbReference>
<feature type="region of interest" description="Disordered" evidence="1">
    <location>
        <begin position="293"/>
        <end position="372"/>
    </location>
</feature>
<protein>
    <submittedName>
        <fullName evidence="3">Type II inositol 1,4,5-trisphosphate 5-phosphatase</fullName>
    </submittedName>
</protein>
<dbReference type="Proteomes" id="UP000186817">
    <property type="component" value="Unassembled WGS sequence"/>
</dbReference>
<evidence type="ECO:0000256" key="1">
    <source>
        <dbReference type="SAM" id="MobiDB-lite"/>
    </source>
</evidence>
<feature type="compositionally biased region" description="Pro residues" evidence="1">
    <location>
        <begin position="298"/>
        <end position="314"/>
    </location>
</feature>
<dbReference type="InterPro" id="IPR000300">
    <property type="entry name" value="IPPc"/>
</dbReference>
<dbReference type="EMBL" id="LSRX01001704">
    <property type="protein sequence ID" value="OLP77829.1"/>
    <property type="molecule type" value="Genomic_DNA"/>
</dbReference>
<dbReference type="Gene3D" id="2.60.120.620">
    <property type="entry name" value="q2cbj1_9rhob like domain"/>
    <property type="match status" value="1"/>
</dbReference>
<dbReference type="AlphaFoldDB" id="A0A1Q9C4I8"/>
<dbReference type="PANTHER" id="PTHR11200:SF275">
    <property type="entry name" value="LD06095P"/>
    <property type="match status" value="1"/>
</dbReference>
<evidence type="ECO:0000313" key="4">
    <source>
        <dbReference type="Proteomes" id="UP000186817"/>
    </source>
</evidence>
<sequence>MSLFFVLLKRCERWSKVLEVETRVGGTEAENAGRQQKAKVNDCERERNFVGMVGLFVGVFVAERLAGSVKSVSAERVRSGLYGQAGNKGAVAVSFKIEETSICAISLHLESGQHGKKAQERLEQLREILQGVRHEKAKYDVMVLGGDFNFRAAFPEVGQIPKVLSEGWANPAGVASSERRVGEGSYQTSEEVMRLFREYDEVTAGRSRQELQEILKEFSLVEGPVRFPPTYRLLEGQSSYDLERQPAWCDRVLHSRVSVVRKSYCALGHLNHTDHRPVCVMLELLLLALPRPAESPTRTPPSTSPSPLPEPPAASPQAGAGPFGLGPVSPVTTSEASVTPATVTAPTLPQDLLDFEDPPHVPSSPKTPMQTPQTLQTGQLVLAKFQTGWYLANVLRYDGITADVAWLRPPGTVWGNKEEMQRYLCSTGADETLHGEKLHIATHVRLPELPKGTSALAHPPYPSTSPADVKIRDLKSTAAQKIFQDKLAAPLIEAIGEYFELPPKTVVVDDAFIVRYATDSQRGLSFHRDGSIVSSIVTLSDENDYVGGGTEFLDGSVYRPSQGGGILFGGQRLHGGVEIERGARYICTIFFKCGGLSCRDLAVKKDKEEEGDPGIWGALANIMGVGQ</sequence>
<gene>
    <name evidence="3" type="primary">Inpp5b</name>
    <name evidence="3" type="ORF">AK812_SmicGene42072</name>
</gene>
<feature type="domain" description="Fe2OG dioxygenase" evidence="2">
    <location>
        <begin position="507"/>
        <end position="594"/>
    </location>
</feature>
<dbReference type="GO" id="GO:0004439">
    <property type="term" value="F:phosphatidylinositol-4,5-bisphosphate 5-phosphatase activity"/>
    <property type="evidence" value="ECO:0007669"/>
    <property type="project" value="TreeGrafter"/>
</dbReference>
<reference evidence="3 4" key="1">
    <citation type="submission" date="2016-02" db="EMBL/GenBank/DDBJ databases">
        <title>Genome analysis of coral dinoflagellate symbionts highlights evolutionary adaptations to a symbiotic lifestyle.</title>
        <authorList>
            <person name="Aranda M."/>
            <person name="Li Y."/>
            <person name="Liew Y.J."/>
            <person name="Baumgarten S."/>
            <person name="Simakov O."/>
            <person name="Wilson M."/>
            <person name="Piel J."/>
            <person name="Ashoor H."/>
            <person name="Bougouffa S."/>
            <person name="Bajic V.B."/>
            <person name="Ryu T."/>
            <person name="Ravasi T."/>
            <person name="Bayer T."/>
            <person name="Micklem G."/>
            <person name="Kim H."/>
            <person name="Bhak J."/>
            <person name="Lajeunesse T.C."/>
            <person name="Voolstra C.R."/>
        </authorList>
    </citation>
    <scope>NUCLEOTIDE SEQUENCE [LARGE SCALE GENOMIC DNA]</scope>
    <source>
        <strain evidence="3 4">CCMP2467</strain>
    </source>
</reference>
<dbReference type="InterPro" id="IPR036691">
    <property type="entry name" value="Endo/exonu/phosph_ase_sf"/>
</dbReference>
<comment type="caution">
    <text evidence="3">The sequence shown here is derived from an EMBL/GenBank/DDBJ whole genome shotgun (WGS) entry which is preliminary data.</text>
</comment>
<dbReference type="PANTHER" id="PTHR11200">
    <property type="entry name" value="INOSITOL 5-PHOSPHATASE"/>
    <property type="match status" value="1"/>
</dbReference>
<evidence type="ECO:0000259" key="2">
    <source>
        <dbReference type="PROSITE" id="PS51471"/>
    </source>
</evidence>